<dbReference type="Proteomes" id="UP001642409">
    <property type="component" value="Unassembled WGS sequence"/>
</dbReference>
<comment type="caution">
    <text evidence="1">The sequence shown here is derived from an EMBL/GenBank/DDBJ whole genome shotgun (WGS) entry which is preliminary data.</text>
</comment>
<dbReference type="EMBL" id="CAXDID020000061">
    <property type="protein sequence ID" value="CAL6010307.1"/>
    <property type="molecule type" value="Genomic_DNA"/>
</dbReference>
<gene>
    <name evidence="2" type="ORF">HINF_LOCUS22021</name>
    <name evidence="1" type="ORF">HINF_LOCUS46137</name>
</gene>
<evidence type="ECO:0000313" key="2">
    <source>
        <dbReference type="EMBL" id="CAL6010307.1"/>
    </source>
</evidence>
<evidence type="ECO:0000313" key="3">
    <source>
        <dbReference type="Proteomes" id="UP001642409"/>
    </source>
</evidence>
<reference evidence="2 3" key="2">
    <citation type="submission" date="2024-07" db="EMBL/GenBank/DDBJ databases">
        <authorList>
            <person name="Akdeniz Z."/>
        </authorList>
    </citation>
    <scope>NUCLEOTIDE SEQUENCE [LARGE SCALE GENOMIC DNA]</scope>
</reference>
<dbReference type="EMBL" id="CATOUU010000906">
    <property type="protein sequence ID" value="CAI9958492.1"/>
    <property type="molecule type" value="Genomic_DNA"/>
</dbReference>
<dbReference type="AlphaFoldDB" id="A0AA86QL24"/>
<accession>A0AA86QL24</accession>
<sequence length="145" mass="16692">MIVLIDYCDYIFCRKEYLRRSNSNQTNTPGKSSRKDGCVAGAVMSFYQYDLNLSESSANISPHNYRFTHIYASTISLKELTVILSHLSGTFDSALDCKRIMLKTKQNTLVVNTNTRHTWSLLQNNSQIRGHYHNQVRPDCKIFCD</sequence>
<reference evidence="1" key="1">
    <citation type="submission" date="2023-06" db="EMBL/GenBank/DDBJ databases">
        <authorList>
            <person name="Kurt Z."/>
        </authorList>
    </citation>
    <scope>NUCLEOTIDE SEQUENCE</scope>
</reference>
<name>A0AA86QL24_9EUKA</name>
<protein>
    <submittedName>
        <fullName evidence="2">Hypothetical_protein</fullName>
    </submittedName>
</protein>
<organism evidence="1">
    <name type="scientific">Hexamita inflata</name>
    <dbReference type="NCBI Taxonomy" id="28002"/>
    <lineage>
        <taxon>Eukaryota</taxon>
        <taxon>Metamonada</taxon>
        <taxon>Diplomonadida</taxon>
        <taxon>Hexamitidae</taxon>
        <taxon>Hexamitinae</taxon>
        <taxon>Hexamita</taxon>
    </lineage>
</organism>
<evidence type="ECO:0000313" key="1">
    <source>
        <dbReference type="EMBL" id="CAI9958492.1"/>
    </source>
</evidence>
<keyword evidence="3" id="KW-1185">Reference proteome</keyword>
<proteinExistence type="predicted"/>